<evidence type="ECO:0000313" key="1">
    <source>
        <dbReference type="EMBL" id="KAF3546947.1"/>
    </source>
</evidence>
<protein>
    <submittedName>
        <fullName evidence="1">Uncharacterized protein</fullName>
    </submittedName>
</protein>
<dbReference type="EMBL" id="QGKV02000832">
    <property type="protein sequence ID" value="KAF3546947.1"/>
    <property type="molecule type" value="Genomic_DNA"/>
</dbReference>
<gene>
    <name evidence="1" type="ORF">DY000_02007563</name>
</gene>
<proteinExistence type="predicted"/>
<organism evidence="1 2">
    <name type="scientific">Brassica cretica</name>
    <name type="common">Mustard</name>
    <dbReference type="NCBI Taxonomy" id="69181"/>
    <lineage>
        <taxon>Eukaryota</taxon>
        <taxon>Viridiplantae</taxon>
        <taxon>Streptophyta</taxon>
        <taxon>Embryophyta</taxon>
        <taxon>Tracheophyta</taxon>
        <taxon>Spermatophyta</taxon>
        <taxon>Magnoliopsida</taxon>
        <taxon>eudicotyledons</taxon>
        <taxon>Gunneridae</taxon>
        <taxon>Pentapetalae</taxon>
        <taxon>rosids</taxon>
        <taxon>malvids</taxon>
        <taxon>Brassicales</taxon>
        <taxon>Brassicaceae</taxon>
        <taxon>Brassiceae</taxon>
        <taxon>Brassica</taxon>
    </lineage>
</organism>
<sequence>MRLDMSGHEVSPRMQPKHADRHALQACILTCGRRCVILHETQVMQSAMSAPCVSAHATGSKWAETQSLLWPLLTGQ</sequence>
<reference evidence="1 2" key="1">
    <citation type="journal article" date="2020" name="BMC Genomics">
        <title>Intraspecific diversification of the crop wild relative Brassica cretica Lam. using demographic model selection.</title>
        <authorList>
            <person name="Kioukis A."/>
            <person name="Michalopoulou V.A."/>
            <person name="Briers L."/>
            <person name="Pirintsos S."/>
            <person name="Studholme D.J."/>
            <person name="Pavlidis P."/>
            <person name="Sarris P.F."/>
        </authorList>
    </citation>
    <scope>NUCLEOTIDE SEQUENCE [LARGE SCALE GENOMIC DNA]</scope>
    <source>
        <strain evidence="2">cv. PFS-1207/04</strain>
    </source>
</reference>
<evidence type="ECO:0000313" key="2">
    <source>
        <dbReference type="Proteomes" id="UP000266723"/>
    </source>
</evidence>
<accession>A0ABQ7C704</accession>
<dbReference type="Proteomes" id="UP000266723">
    <property type="component" value="Unassembled WGS sequence"/>
</dbReference>
<name>A0ABQ7C704_BRACR</name>
<comment type="caution">
    <text evidence="1">The sequence shown here is derived from an EMBL/GenBank/DDBJ whole genome shotgun (WGS) entry which is preliminary data.</text>
</comment>
<keyword evidence="2" id="KW-1185">Reference proteome</keyword>